<dbReference type="AlphaFoldDB" id="A0AAX7USQ7"/>
<dbReference type="SMART" id="SM00408">
    <property type="entry name" value="IGc2"/>
    <property type="match status" value="2"/>
</dbReference>
<feature type="transmembrane region" description="Helical" evidence="3">
    <location>
        <begin position="7"/>
        <end position="31"/>
    </location>
</feature>
<feature type="transmembrane region" description="Helical" evidence="3">
    <location>
        <begin position="231"/>
        <end position="253"/>
    </location>
</feature>
<dbReference type="SMART" id="SM00409">
    <property type="entry name" value="IG"/>
    <property type="match status" value="2"/>
</dbReference>
<dbReference type="InterPro" id="IPR003598">
    <property type="entry name" value="Ig_sub2"/>
</dbReference>
<dbReference type="InterPro" id="IPR036179">
    <property type="entry name" value="Ig-like_dom_sf"/>
</dbReference>
<keyword evidence="3" id="KW-0812">Transmembrane</keyword>
<dbReference type="PANTHER" id="PTHR11481:SF64">
    <property type="entry name" value="FC RECEPTOR-LIKE PROTEIN 4"/>
    <property type="match status" value="1"/>
</dbReference>
<dbReference type="InterPro" id="IPR003599">
    <property type="entry name" value="Ig_sub"/>
</dbReference>
<evidence type="ECO:0000313" key="6">
    <source>
        <dbReference type="Proteomes" id="UP000265100"/>
    </source>
</evidence>
<protein>
    <recommendedName>
        <fullName evidence="4">Ig-like domain-containing protein</fullName>
    </recommendedName>
</protein>
<reference evidence="5" key="3">
    <citation type="submission" date="2025-09" db="UniProtKB">
        <authorList>
            <consortium name="Ensembl"/>
        </authorList>
    </citation>
    <scope>IDENTIFICATION</scope>
</reference>
<reference evidence="5" key="2">
    <citation type="submission" date="2025-08" db="UniProtKB">
        <authorList>
            <consortium name="Ensembl"/>
        </authorList>
    </citation>
    <scope>IDENTIFICATION</scope>
</reference>
<dbReference type="GO" id="GO:0007166">
    <property type="term" value="P:cell surface receptor signaling pathway"/>
    <property type="evidence" value="ECO:0007669"/>
    <property type="project" value="TreeGrafter"/>
</dbReference>
<proteinExistence type="predicted"/>
<keyword evidence="6" id="KW-1185">Reference proteome</keyword>
<keyword evidence="2" id="KW-1015">Disulfide bond</keyword>
<dbReference type="Gene3D" id="2.60.40.10">
    <property type="entry name" value="Immunoglobulins"/>
    <property type="match status" value="2"/>
</dbReference>
<evidence type="ECO:0000256" key="1">
    <source>
        <dbReference type="ARBA" id="ARBA00022729"/>
    </source>
</evidence>
<sequence length="264" mass="29682">MCLLFTYLLNFHMLFVSSVINTWLLLVIQIWDSCDAQTNSAFPHVVPNTSQHYEYSTVSFDCKEFDVSLGWKLMRKATDVDTACGTSWGVFSGSICIFRNVYIEDSGQYWCESGDGKKSNPVNITISPGPVILESPLIPALEGNTVSLRCKNSTDFTKTSTSISFYKNGIFIKSISTSTLIIRNINKSHEGLYKCSISGAGESPESWLAVRSRDSTDNEMVTLLCYDQLPVFLYFLLRTVGTILWVTLLLVVLRKHQPWNDHAI</sequence>
<keyword evidence="3" id="KW-1133">Transmembrane helix</keyword>
<dbReference type="GO" id="GO:0004888">
    <property type="term" value="F:transmembrane signaling receptor activity"/>
    <property type="evidence" value="ECO:0007669"/>
    <property type="project" value="TreeGrafter"/>
</dbReference>
<dbReference type="PROSITE" id="PS50835">
    <property type="entry name" value="IG_LIKE"/>
    <property type="match status" value="1"/>
</dbReference>
<reference evidence="5" key="1">
    <citation type="submission" date="2018-05" db="EMBL/GenBank/DDBJ databases">
        <authorList>
            <person name="Datahose"/>
        </authorList>
    </citation>
    <scope>NUCLEOTIDE SEQUENCE</scope>
</reference>
<evidence type="ECO:0000313" key="5">
    <source>
        <dbReference type="Ensembl" id="ENSACLP00000071797.1"/>
    </source>
</evidence>
<dbReference type="GO" id="GO:0009897">
    <property type="term" value="C:external side of plasma membrane"/>
    <property type="evidence" value="ECO:0007669"/>
    <property type="project" value="TreeGrafter"/>
</dbReference>
<evidence type="ECO:0000259" key="4">
    <source>
        <dbReference type="PROSITE" id="PS50835"/>
    </source>
</evidence>
<dbReference type="GeneTree" id="ENSGT00940000163711"/>
<organism evidence="5 6">
    <name type="scientific">Astatotilapia calliptera</name>
    <name type="common">Eastern happy</name>
    <name type="synonym">Chromis callipterus</name>
    <dbReference type="NCBI Taxonomy" id="8154"/>
    <lineage>
        <taxon>Eukaryota</taxon>
        <taxon>Metazoa</taxon>
        <taxon>Chordata</taxon>
        <taxon>Craniata</taxon>
        <taxon>Vertebrata</taxon>
        <taxon>Euteleostomi</taxon>
        <taxon>Actinopterygii</taxon>
        <taxon>Neopterygii</taxon>
        <taxon>Teleostei</taxon>
        <taxon>Neoteleostei</taxon>
        <taxon>Acanthomorphata</taxon>
        <taxon>Ovalentaria</taxon>
        <taxon>Cichlomorphae</taxon>
        <taxon>Cichliformes</taxon>
        <taxon>Cichlidae</taxon>
        <taxon>African cichlids</taxon>
        <taxon>Pseudocrenilabrinae</taxon>
        <taxon>Haplochromini</taxon>
        <taxon>Astatotilapia</taxon>
    </lineage>
</organism>
<dbReference type="InterPro" id="IPR007110">
    <property type="entry name" value="Ig-like_dom"/>
</dbReference>
<dbReference type="GO" id="GO:0006955">
    <property type="term" value="P:immune response"/>
    <property type="evidence" value="ECO:0007669"/>
    <property type="project" value="TreeGrafter"/>
</dbReference>
<evidence type="ECO:0000256" key="2">
    <source>
        <dbReference type="ARBA" id="ARBA00023157"/>
    </source>
</evidence>
<dbReference type="InterPro" id="IPR050488">
    <property type="entry name" value="Ig_Fc_receptor"/>
</dbReference>
<dbReference type="Proteomes" id="UP000265100">
    <property type="component" value="Chromosome 3"/>
</dbReference>
<dbReference type="PANTHER" id="PTHR11481">
    <property type="entry name" value="IMMUNOGLOBULIN FC RECEPTOR"/>
    <property type="match status" value="1"/>
</dbReference>
<evidence type="ECO:0000256" key="3">
    <source>
        <dbReference type="SAM" id="Phobius"/>
    </source>
</evidence>
<keyword evidence="3" id="KW-0472">Membrane</keyword>
<dbReference type="Ensembl" id="ENSACLT00000043401.1">
    <property type="protein sequence ID" value="ENSACLP00000071797.1"/>
    <property type="gene ID" value="ENSACLG00000028944.1"/>
</dbReference>
<dbReference type="InterPro" id="IPR013783">
    <property type="entry name" value="Ig-like_fold"/>
</dbReference>
<dbReference type="Pfam" id="PF13927">
    <property type="entry name" value="Ig_3"/>
    <property type="match status" value="1"/>
</dbReference>
<keyword evidence="1" id="KW-0732">Signal</keyword>
<name>A0AAX7USQ7_ASTCA</name>
<feature type="domain" description="Ig-like" evidence="4">
    <location>
        <begin position="130"/>
        <end position="209"/>
    </location>
</feature>
<accession>A0AAX7USQ7</accession>
<dbReference type="SUPFAM" id="SSF48726">
    <property type="entry name" value="Immunoglobulin"/>
    <property type="match status" value="2"/>
</dbReference>